<dbReference type="PROSITE" id="PS01031">
    <property type="entry name" value="SHSP"/>
    <property type="match status" value="1"/>
</dbReference>
<dbReference type="InterPro" id="IPR008978">
    <property type="entry name" value="HSP20-like_chaperone"/>
</dbReference>
<dbReference type="InterPro" id="IPR002068">
    <property type="entry name" value="A-crystallin/Hsp20_dom"/>
</dbReference>
<organism evidence="6 7">
    <name type="scientific">Psilocybe cyanescens</name>
    <dbReference type="NCBI Taxonomy" id="93625"/>
    <lineage>
        <taxon>Eukaryota</taxon>
        <taxon>Fungi</taxon>
        <taxon>Dikarya</taxon>
        <taxon>Basidiomycota</taxon>
        <taxon>Agaricomycotina</taxon>
        <taxon>Agaricomycetes</taxon>
        <taxon>Agaricomycetidae</taxon>
        <taxon>Agaricales</taxon>
        <taxon>Agaricineae</taxon>
        <taxon>Strophariaceae</taxon>
        <taxon>Psilocybe</taxon>
    </lineage>
</organism>
<reference evidence="6 7" key="1">
    <citation type="journal article" date="2018" name="Evol. Lett.">
        <title>Horizontal gene cluster transfer increased hallucinogenic mushroom diversity.</title>
        <authorList>
            <person name="Reynolds H.T."/>
            <person name="Vijayakumar V."/>
            <person name="Gluck-Thaler E."/>
            <person name="Korotkin H.B."/>
            <person name="Matheny P.B."/>
            <person name="Slot J.C."/>
        </authorList>
    </citation>
    <scope>NUCLEOTIDE SEQUENCE [LARGE SCALE GENOMIC DNA]</scope>
    <source>
        <strain evidence="6 7">2631</strain>
    </source>
</reference>
<evidence type="ECO:0000313" key="7">
    <source>
        <dbReference type="Proteomes" id="UP000283269"/>
    </source>
</evidence>
<comment type="caution">
    <text evidence="6">The sequence shown here is derived from an EMBL/GenBank/DDBJ whole genome shotgun (WGS) entry which is preliminary data.</text>
</comment>
<dbReference type="InterPro" id="IPR031107">
    <property type="entry name" value="Small_HSP"/>
</dbReference>
<dbReference type="EMBL" id="NHYD01001028">
    <property type="protein sequence ID" value="PPQ92521.1"/>
    <property type="molecule type" value="Genomic_DNA"/>
</dbReference>
<gene>
    <name evidence="6" type="ORF">CVT25_010354</name>
</gene>
<sequence>MTTSKQRPSMAIARTDSLTFQQCQGPAFIQAVNRAANLKILAALKSGKLRIVEPPKPTQTMPIASYTPRMDVIDDPSSPNLSAIFEIPGIKTENIKLYIGDGALFLYGERRAPYPTRVEPLSENPIAPINALTLGDKMDEDTRVKIRVQEICFGTFQRTVPIPKGVKMQDIHANLSDGLLTVTFPRSPVHTVDEIPRSSRPHKSNSSSPPMSMVAAGTASQ</sequence>
<keyword evidence="7" id="KW-1185">Reference proteome</keyword>
<evidence type="ECO:0000259" key="5">
    <source>
        <dbReference type="PROSITE" id="PS01031"/>
    </source>
</evidence>
<evidence type="ECO:0000256" key="4">
    <source>
        <dbReference type="SAM" id="MobiDB-lite"/>
    </source>
</evidence>
<accession>A0A409XP62</accession>
<keyword evidence="1" id="KW-0346">Stress response</keyword>
<feature type="domain" description="SHSP" evidence="5">
    <location>
        <begin position="61"/>
        <end position="201"/>
    </location>
</feature>
<dbReference type="OrthoDB" id="1431247at2759"/>
<protein>
    <recommendedName>
        <fullName evidence="5">SHSP domain-containing protein</fullName>
    </recommendedName>
</protein>
<dbReference type="Gene3D" id="2.60.40.790">
    <property type="match status" value="1"/>
</dbReference>
<evidence type="ECO:0000313" key="6">
    <source>
        <dbReference type="EMBL" id="PPQ92521.1"/>
    </source>
</evidence>
<dbReference type="AlphaFoldDB" id="A0A409XP62"/>
<dbReference type="PANTHER" id="PTHR11527">
    <property type="entry name" value="HEAT-SHOCK PROTEIN 20 FAMILY MEMBER"/>
    <property type="match status" value="1"/>
</dbReference>
<evidence type="ECO:0000256" key="3">
    <source>
        <dbReference type="RuleBase" id="RU003616"/>
    </source>
</evidence>
<dbReference type="CDD" id="cd06464">
    <property type="entry name" value="ACD_sHsps-like"/>
    <property type="match status" value="1"/>
</dbReference>
<proteinExistence type="inferred from homology"/>
<name>A0A409XP62_PSICY</name>
<feature type="region of interest" description="Disordered" evidence="4">
    <location>
        <begin position="191"/>
        <end position="221"/>
    </location>
</feature>
<evidence type="ECO:0000256" key="1">
    <source>
        <dbReference type="ARBA" id="ARBA00023016"/>
    </source>
</evidence>
<dbReference type="Proteomes" id="UP000283269">
    <property type="component" value="Unassembled WGS sequence"/>
</dbReference>
<dbReference type="InParanoid" id="A0A409XP62"/>
<dbReference type="STRING" id="93625.A0A409XP62"/>
<dbReference type="Pfam" id="PF00011">
    <property type="entry name" value="HSP20"/>
    <property type="match status" value="1"/>
</dbReference>
<dbReference type="SUPFAM" id="SSF49764">
    <property type="entry name" value="HSP20-like chaperones"/>
    <property type="match status" value="1"/>
</dbReference>
<evidence type="ECO:0000256" key="2">
    <source>
        <dbReference type="PROSITE-ProRule" id="PRU00285"/>
    </source>
</evidence>
<comment type="similarity">
    <text evidence="2 3">Belongs to the small heat shock protein (HSP20) family.</text>
</comment>